<dbReference type="PANTHER" id="PTHR36849">
    <property type="entry name" value="CYTOPLASMIC PROTEIN-RELATED"/>
    <property type="match status" value="1"/>
</dbReference>
<dbReference type="Pfam" id="PF22752">
    <property type="entry name" value="DUF488-N3i"/>
    <property type="match status" value="1"/>
</dbReference>
<dbReference type="RefSeq" id="WP_322608047.1">
    <property type="nucleotide sequence ID" value="NZ_JARVCO010000007.1"/>
</dbReference>
<organism evidence="1 2">
    <name type="scientific">Pontiella agarivorans</name>
    <dbReference type="NCBI Taxonomy" id="3038953"/>
    <lineage>
        <taxon>Bacteria</taxon>
        <taxon>Pseudomonadati</taxon>
        <taxon>Kiritimatiellota</taxon>
        <taxon>Kiritimatiellia</taxon>
        <taxon>Kiritimatiellales</taxon>
        <taxon>Pontiellaceae</taxon>
        <taxon>Pontiella</taxon>
    </lineage>
</organism>
<sequence>MNSRPERILIKRIYDPPAASDGWRVLVDRLWPRGVAKENAEIDEWAKELSPSPELRKWYSHDPEKWPVFSRLYRNELKTKSEQLTHLIERCPKRTLTLLYAAKDTAHGHAQVLQNELKNICHT</sequence>
<dbReference type="EMBL" id="JARVCO010000007">
    <property type="protein sequence ID" value="MDZ8118249.1"/>
    <property type="molecule type" value="Genomic_DNA"/>
</dbReference>
<dbReference type="Proteomes" id="UP001290861">
    <property type="component" value="Unassembled WGS sequence"/>
</dbReference>
<keyword evidence="2" id="KW-1185">Reference proteome</keyword>
<name>A0ABU5MVI6_9BACT</name>
<dbReference type="PANTHER" id="PTHR36849:SF1">
    <property type="entry name" value="CYTOPLASMIC PROTEIN"/>
    <property type="match status" value="1"/>
</dbReference>
<gene>
    <name evidence="1" type="ORF">P9H32_06360</name>
</gene>
<proteinExistence type="predicted"/>
<dbReference type="InterPro" id="IPR052552">
    <property type="entry name" value="YeaO-like"/>
</dbReference>
<evidence type="ECO:0000313" key="2">
    <source>
        <dbReference type="Proteomes" id="UP001290861"/>
    </source>
</evidence>
<evidence type="ECO:0000313" key="1">
    <source>
        <dbReference type="EMBL" id="MDZ8118249.1"/>
    </source>
</evidence>
<reference evidence="1 2" key="1">
    <citation type="journal article" date="2024" name="Appl. Environ. Microbiol.">
        <title>Pontiella agarivorans sp. nov., a novel marine anaerobic bacterium capable of degrading macroalgal polysaccharides and fixing nitrogen.</title>
        <authorList>
            <person name="Liu N."/>
            <person name="Kivenson V."/>
            <person name="Peng X."/>
            <person name="Cui Z."/>
            <person name="Lankiewicz T.S."/>
            <person name="Gosselin K.M."/>
            <person name="English C.J."/>
            <person name="Blair E.M."/>
            <person name="O'Malley M.A."/>
            <person name="Valentine D.L."/>
        </authorList>
    </citation>
    <scope>NUCLEOTIDE SEQUENCE [LARGE SCALE GENOMIC DNA]</scope>
    <source>
        <strain evidence="1 2">NLcol2</strain>
    </source>
</reference>
<comment type="caution">
    <text evidence="1">The sequence shown here is derived from an EMBL/GenBank/DDBJ whole genome shotgun (WGS) entry which is preliminary data.</text>
</comment>
<accession>A0ABU5MVI6</accession>
<protein>
    <submittedName>
        <fullName evidence="1">DUF488 family protein</fullName>
    </submittedName>
</protein>